<dbReference type="SUPFAM" id="SSF52540">
    <property type="entry name" value="P-loop containing nucleoside triphosphate hydrolases"/>
    <property type="match status" value="1"/>
</dbReference>
<organism evidence="1 2">
    <name type="scientific">Candidatus Filomicrobium marinum</name>
    <dbReference type="NCBI Taxonomy" id="1608628"/>
    <lineage>
        <taxon>Bacteria</taxon>
        <taxon>Pseudomonadati</taxon>
        <taxon>Pseudomonadota</taxon>
        <taxon>Alphaproteobacteria</taxon>
        <taxon>Hyphomicrobiales</taxon>
        <taxon>Hyphomicrobiaceae</taxon>
        <taxon>Filomicrobium</taxon>
    </lineage>
</organism>
<evidence type="ECO:0000313" key="1">
    <source>
        <dbReference type="EMBL" id="CPR16032.1"/>
    </source>
</evidence>
<dbReference type="PANTHER" id="PTHR13696">
    <property type="entry name" value="P-LOOP CONTAINING NUCLEOSIDE TRIPHOSPHATE HYDROLASE"/>
    <property type="match status" value="1"/>
</dbReference>
<dbReference type="OrthoDB" id="7933505at2"/>
<sequence>MLDGHYPYTHRSAMTNTAANFISFASPKGGVGKSTSCLAIAGALLAAGHKVRIIDFDQTETIWRWYTTSPFAQTIPNLTVEKGPTDDIGPFVSHLYQTATDYVLLDLAGALSEIVLMIAAFANLTITPAKVSEPDIIEANKMAHNLHAVAKRIGKPINHRILLNEVPSSISNDELDLIQQIDESNLQRFKTLIRRRAAYSKSFSRGTLPHMSDTPDKKALAEIDALMDEITAFFAQPIQQKAAA</sequence>
<dbReference type="KEGG" id="fil:BN1229_v1_0613"/>
<reference evidence="2" key="1">
    <citation type="submission" date="2015-02" db="EMBL/GenBank/DDBJ databases">
        <authorList>
            <person name="Chooi Y.-H."/>
        </authorList>
    </citation>
    <scope>NUCLEOTIDE SEQUENCE [LARGE SCALE GENOMIC DNA]</scope>
    <source>
        <strain evidence="2">strain Y</strain>
    </source>
</reference>
<dbReference type="CDD" id="cd02042">
    <property type="entry name" value="ParAB_family"/>
    <property type="match status" value="1"/>
</dbReference>
<dbReference type="PIRSF" id="PIRSF009320">
    <property type="entry name" value="Nuc_binding_HP_1000"/>
    <property type="match status" value="1"/>
</dbReference>
<dbReference type="KEGG" id="fiy:BN1229_v1_0616"/>
<protein>
    <submittedName>
        <fullName evidence="1">Putative ParA protein</fullName>
    </submittedName>
</protein>
<accession>A0A0D6JBU0</accession>
<dbReference type="InterPro" id="IPR027417">
    <property type="entry name" value="P-loop_NTPase"/>
</dbReference>
<keyword evidence="2" id="KW-1185">Reference proteome</keyword>
<dbReference type="Proteomes" id="UP000033187">
    <property type="component" value="Chromosome 1"/>
</dbReference>
<dbReference type="EMBL" id="LN829119">
    <property type="protein sequence ID" value="CPR16032.1"/>
    <property type="molecule type" value="Genomic_DNA"/>
</dbReference>
<dbReference type="InterPro" id="IPR050678">
    <property type="entry name" value="DNA_Partitioning_ATPase"/>
</dbReference>
<name>A0A0D6JBU0_9HYPH</name>
<dbReference type="InterPro" id="IPR009744">
    <property type="entry name" value="VirC1"/>
</dbReference>
<evidence type="ECO:0000313" key="2">
    <source>
        <dbReference type="Proteomes" id="UP000033187"/>
    </source>
</evidence>
<dbReference type="PANTHER" id="PTHR13696:SF99">
    <property type="entry name" value="COBYRINIC ACID AC-DIAMIDE SYNTHASE"/>
    <property type="match status" value="1"/>
</dbReference>
<proteinExistence type="predicted"/>
<dbReference type="RefSeq" id="WP_046476494.1">
    <property type="nucleotide sequence ID" value="NZ_LN829119.1"/>
</dbReference>
<dbReference type="Gene3D" id="3.40.50.300">
    <property type="entry name" value="P-loop containing nucleotide triphosphate hydrolases"/>
    <property type="match status" value="1"/>
</dbReference>
<dbReference type="AlphaFoldDB" id="A0A0D6JBU0"/>
<gene>
    <name evidence="1" type="ORF">YBN1229_v1_0616</name>
</gene>
<dbReference type="Pfam" id="PF07015">
    <property type="entry name" value="VirC1"/>
    <property type="match status" value="1"/>
</dbReference>